<dbReference type="InterPro" id="IPR009000">
    <property type="entry name" value="Transl_B-barrel_sf"/>
</dbReference>
<dbReference type="EMBL" id="BSPQ01000005">
    <property type="protein sequence ID" value="GLS90833.1"/>
    <property type="molecule type" value="Genomic_DNA"/>
</dbReference>
<dbReference type="Proteomes" id="UP001157353">
    <property type="component" value="Unassembled WGS sequence"/>
</dbReference>
<organism evidence="8 9">
    <name type="scientific">Psychromonas marina</name>
    <dbReference type="NCBI Taxonomy" id="88364"/>
    <lineage>
        <taxon>Bacteria</taxon>
        <taxon>Pseudomonadati</taxon>
        <taxon>Pseudomonadota</taxon>
        <taxon>Gammaproteobacteria</taxon>
        <taxon>Alteromonadales</taxon>
        <taxon>Psychromonadaceae</taxon>
        <taxon>Psychromonas</taxon>
    </lineage>
</organism>
<evidence type="ECO:0000256" key="3">
    <source>
        <dbReference type="ARBA" id="ARBA00022552"/>
    </source>
</evidence>
<keyword evidence="2 5" id="KW-0690">Ribosome biogenesis</keyword>
<dbReference type="InterPro" id="IPR002676">
    <property type="entry name" value="RimM_N"/>
</dbReference>
<evidence type="ECO:0000256" key="5">
    <source>
        <dbReference type="HAMAP-Rule" id="MF_00014"/>
    </source>
</evidence>
<dbReference type="Pfam" id="PF01782">
    <property type="entry name" value="RimM"/>
    <property type="match status" value="1"/>
</dbReference>
<dbReference type="PANTHER" id="PTHR33692:SF1">
    <property type="entry name" value="RIBOSOME MATURATION FACTOR RIMM"/>
    <property type="match status" value="1"/>
</dbReference>
<dbReference type="InterPro" id="IPR036976">
    <property type="entry name" value="RimM_N_sf"/>
</dbReference>
<dbReference type="NCBIfam" id="TIGR02273">
    <property type="entry name" value="16S_RimM"/>
    <property type="match status" value="1"/>
</dbReference>
<protein>
    <recommendedName>
        <fullName evidence="5">Ribosome maturation factor RimM</fullName>
    </recommendedName>
</protein>
<keyword evidence="9" id="KW-1185">Reference proteome</keyword>
<comment type="caution">
    <text evidence="8">The sequence shown here is derived from an EMBL/GenBank/DDBJ whole genome shotgun (WGS) entry which is preliminary data.</text>
</comment>
<evidence type="ECO:0000313" key="9">
    <source>
        <dbReference type="Proteomes" id="UP001157353"/>
    </source>
</evidence>
<evidence type="ECO:0000259" key="7">
    <source>
        <dbReference type="Pfam" id="PF24986"/>
    </source>
</evidence>
<sequence>MSQIAEPIVIGKFGAVHGIKGWLKIHSYTDDAESIFQYKPLLMKYQGQLQEVNITEWKCHSNTFVAKIDAFDVREEAQALVGVELLVNADELPELDSDFYWRDLIGCQVNTDQGYHLGVVTDMMETGSKDVLVVKANSNDAFGQKERLIPFIKEQVISNVDIAGKLITVNWEPDF</sequence>
<accession>A0ABQ6E0U2</accession>
<reference evidence="9" key="1">
    <citation type="journal article" date="2019" name="Int. J. Syst. Evol. Microbiol.">
        <title>The Global Catalogue of Microorganisms (GCM) 10K type strain sequencing project: providing services to taxonomists for standard genome sequencing and annotation.</title>
        <authorList>
            <consortium name="The Broad Institute Genomics Platform"/>
            <consortium name="The Broad Institute Genome Sequencing Center for Infectious Disease"/>
            <person name="Wu L."/>
            <person name="Ma J."/>
        </authorList>
    </citation>
    <scope>NUCLEOTIDE SEQUENCE [LARGE SCALE GENOMIC DNA]</scope>
    <source>
        <strain evidence="9">NBRC 103166</strain>
    </source>
</reference>
<comment type="subunit">
    <text evidence="5">Binds ribosomal protein uS19.</text>
</comment>
<comment type="subcellular location">
    <subcellularLocation>
        <location evidence="5">Cytoplasm</location>
    </subcellularLocation>
</comment>
<name>A0ABQ6E0U2_9GAMM</name>
<dbReference type="InterPro" id="IPR056792">
    <property type="entry name" value="PRC_RimM"/>
</dbReference>
<gene>
    <name evidence="5 8" type="primary">rimM</name>
    <name evidence="8" type="ORF">GCM10007916_19000</name>
</gene>
<proteinExistence type="inferred from homology"/>
<feature type="domain" description="RimM N-terminal" evidence="6">
    <location>
        <begin position="9"/>
        <end position="90"/>
    </location>
</feature>
<comment type="domain">
    <text evidence="5">The PRC barrel domain binds ribosomal protein uS19.</text>
</comment>
<evidence type="ECO:0000256" key="1">
    <source>
        <dbReference type="ARBA" id="ARBA00022490"/>
    </source>
</evidence>
<dbReference type="PANTHER" id="PTHR33692">
    <property type="entry name" value="RIBOSOME MATURATION FACTOR RIMM"/>
    <property type="match status" value="1"/>
</dbReference>
<keyword evidence="4 5" id="KW-0143">Chaperone</keyword>
<feature type="domain" description="Ribosome maturation factor RimM PRC barrel" evidence="7">
    <location>
        <begin position="101"/>
        <end position="173"/>
    </location>
</feature>
<dbReference type="RefSeq" id="WP_284203947.1">
    <property type="nucleotide sequence ID" value="NZ_BSPQ01000005.1"/>
</dbReference>
<dbReference type="HAMAP" id="MF_00014">
    <property type="entry name" value="Ribosome_mat_RimM"/>
    <property type="match status" value="1"/>
</dbReference>
<evidence type="ECO:0000313" key="8">
    <source>
        <dbReference type="EMBL" id="GLS90833.1"/>
    </source>
</evidence>
<dbReference type="Gene3D" id="2.40.30.60">
    <property type="entry name" value="RimM"/>
    <property type="match status" value="1"/>
</dbReference>
<dbReference type="InterPro" id="IPR011961">
    <property type="entry name" value="RimM"/>
</dbReference>
<evidence type="ECO:0000256" key="4">
    <source>
        <dbReference type="ARBA" id="ARBA00023186"/>
    </source>
</evidence>
<dbReference type="SUPFAM" id="SSF50447">
    <property type="entry name" value="Translation proteins"/>
    <property type="match status" value="1"/>
</dbReference>
<dbReference type="Gene3D" id="2.30.30.240">
    <property type="entry name" value="PRC-barrel domain"/>
    <property type="match status" value="1"/>
</dbReference>
<dbReference type="SUPFAM" id="SSF50346">
    <property type="entry name" value="PRC-barrel domain"/>
    <property type="match status" value="1"/>
</dbReference>
<evidence type="ECO:0000259" key="6">
    <source>
        <dbReference type="Pfam" id="PF01782"/>
    </source>
</evidence>
<comment type="function">
    <text evidence="5">An accessory protein needed during the final step in the assembly of 30S ribosomal subunit, possibly for assembly of the head region. Essential for efficient processing of 16S rRNA. May be needed both before and after RbfA during the maturation of 16S rRNA. It has affinity for free ribosomal 30S subunits but not for 70S ribosomes.</text>
</comment>
<comment type="similarity">
    <text evidence="5">Belongs to the RimM family.</text>
</comment>
<dbReference type="InterPro" id="IPR011033">
    <property type="entry name" value="PRC_barrel-like_sf"/>
</dbReference>
<keyword evidence="3 5" id="KW-0698">rRNA processing</keyword>
<evidence type="ECO:0000256" key="2">
    <source>
        <dbReference type="ARBA" id="ARBA00022517"/>
    </source>
</evidence>
<keyword evidence="1 5" id="KW-0963">Cytoplasm</keyword>
<dbReference type="Pfam" id="PF24986">
    <property type="entry name" value="PRC_RimM"/>
    <property type="match status" value="1"/>
</dbReference>